<protein>
    <recommendedName>
        <fullName evidence="1">glutathione transferase</fullName>
        <ecNumber evidence="1">2.5.1.18</ecNumber>
    </recommendedName>
</protein>
<dbReference type="InterPro" id="IPR010987">
    <property type="entry name" value="Glutathione-S-Trfase_C-like"/>
</dbReference>
<dbReference type="OrthoDB" id="249703at2759"/>
<dbReference type="RefSeq" id="XP_007768992.1">
    <property type="nucleotide sequence ID" value="XM_007770802.1"/>
</dbReference>
<comment type="catalytic activity">
    <reaction evidence="3">
        <text>RX + glutathione = an S-substituted glutathione + a halide anion + H(+)</text>
        <dbReference type="Rhea" id="RHEA:16437"/>
        <dbReference type="ChEBI" id="CHEBI:15378"/>
        <dbReference type="ChEBI" id="CHEBI:16042"/>
        <dbReference type="ChEBI" id="CHEBI:17792"/>
        <dbReference type="ChEBI" id="CHEBI:57925"/>
        <dbReference type="ChEBI" id="CHEBI:90779"/>
        <dbReference type="EC" id="2.5.1.18"/>
    </reaction>
</comment>
<dbReference type="Proteomes" id="UP000053558">
    <property type="component" value="Unassembled WGS sequence"/>
</dbReference>
<evidence type="ECO:0000313" key="7">
    <source>
        <dbReference type="Proteomes" id="UP000053558"/>
    </source>
</evidence>
<dbReference type="InterPro" id="IPR040079">
    <property type="entry name" value="Glutathione_S-Trfase"/>
</dbReference>
<proteinExistence type="predicted"/>
<feature type="domain" description="GST C-terminal" evidence="5">
    <location>
        <begin position="95"/>
        <end position="218"/>
    </location>
</feature>
<sequence>MVLKLYGSSISTCTRTVAVTCKELNIPYEFISVDWAGGEHKTAEFTAIHPFGQIPYMVCHIYACFPDFISQCLCAISRYLAKRYTGNGAKLIPTDPKEEALFEQGVSIESSNFYPSAVGYASEKVFKPMFGATPNETRAAECLATLNTKLDAYNVLLGKQKYIGGNEYTLADIFHLAYGAALIQGGQVTLFESRPNVARWWKEISNRKAWLEVSEKGA</sequence>
<keyword evidence="7" id="KW-1185">Reference proteome</keyword>
<dbReference type="AlphaFoldDB" id="A0A5M3MN86"/>
<evidence type="ECO:0000256" key="2">
    <source>
        <dbReference type="ARBA" id="ARBA00022679"/>
    </source>
</evidence>
<dbReference type="KEGG" id="cput:CONPUDRAFT_56804"/>
<dbReference type="SFLD" id="SFLDS00019">
    <property type="entry name" value="Glutathione_Transferase_(cytos"/>
    <property type="match status" value="1"/>
</dbReference>
<dbReference type="GO" id="GO:0006749">
    <property type="term" value="P:glutathione metabolic process"/>
    <property type="evidence" value="ECO:0007669"/>
    <property type="project" value="TreeGrafter"/>
</dbReference>
<dbReference type="OMA" id="RHPWGKI"/>
<evidence type="ECO:0000256" key="1">
    <source>
        <dbReference type="ARBA" id="ARBA00012452"/>
    </source>
</evidence>
<dbReference type="Gene3D" id="3.40.30.10">
    <property type="entry name" value="Glutaredoxin"/>
    <property type="match status" value="1"/>
</dbReference>
<evidence type="ECO:0000256" key="3">
    <source>
        <dbReference type="ARBA" id="ARBA00047960"/>
    </source>
</evidence>
<dbReference type="EC" id="2.5.1.18" evidence="1"/>
<evidence type="ECO:0000259" key="5">
    <source>
        <dbReference type="PROSITE" id="PS50405"/>
    </source>
</evidence>
<comment type="caution">
    <text evidence="6">The sequence shown here is derived from an EMBL/GenBank/DDBJ whole genome shotgun (WGS) entry which is preliminary data.</text>
</comment>
<dbReference type="PROSITE" id="PS50405">
    <property type="entry name" value="GST_CTER"/>
    <property type="match status" value="1"/>
</dbReference>
<keyword evidence="2 6" id="KW-0808">Transferase</keyword>
<dbReference type="InterPro" id="IPR036249">
    <property type="entry name" value="Thioredoxin-like_sf"/>
</dbReference>
<name>A0A5M3MN86_CONPW</name>
<gene>
    <name evidence="6" type="ORF">CONPUDRAFT_56804</name>
</gene>
<dbReference type="PROSITE" id="PS50404">
    <property type="entry name" value="GST_NTER"/>
    <property type="match status" value="1"/>
</dbReference>
<dbReference type="PANTHER" id="PTHR43900">
    <property type="entry name" value="GLUTATHIONE S-TRANSFERASE RHO"/>
    <property type="match status" value="1"/>
</dbReference>
<evidence type="ECO:0000259" key="4">
    <source>
        <dbReference type="PROSITE" id="PS50404"/>
    </source>
</evidence>
<dbReference type="SUPFAM" id="SSF52833">
    <property type="entry name" value="Thioredoxin-like"/>
    <property type="match status" value="1"/>
</dbReference>
<dbReference type="InterPro" id="IPR004046">
    <property type="entry name" value="GST_C"/>
</dbReference>
<feature type="domain" description="GST N-terminal" evidence="4">
    <location>
        <begin position="1"/>
        <end position="88"/>
    </location>
</feature>
<dbReference type="InterPro" id="IPR004045">
    <property type="entry name" value="Glutathione_S-Trfase_N"/>
</dbReference>
<dbReference type="Gene3D" id="1.20.1050.10">
    <property type="match status" value="1"/>
</dbReference>
<organism evidence="6 7">
    <name type="scientific">Coniophora puteana (strain RWD-64-598)</name>
    <name type="common">Brown rot fungus</name>
    <dbReference type="NCBI Taxonomy" id="741705"/>
    <lineage>
        <taxon>Eukaryota</taxon>
        <taxon>Fungi</taxon>
        <taxon>Dikarya</taxon>
        <taxon>Basidiomycota</taxon>
        <taxon>Agaricomycotina</taxon>
        <taxon>Agaricomycetes</taxon>
        <taxon>Agaricomycetidae</taxon>
        <taxon>Boletales</taxon>
        <taxon>Coniophorineae</taxon>
        <taxon>Coniophoraceae</taxon>
        <taxon>Coniophora</taxon>
    </lineage>
</organism>
<dbReference type="Pfam" id="PF00043">
    <property type="entry name" value="GST_C"/>
    <property type="match status" value="1"/>
</dbReference>
<accession>A0A5M3MN86</accession>
<dbReference type="GO" id="GO:0043295">
    <property type="term" value="F:glutathione binding"/>
    <property type="evidence" value="ECO:0007669"/>
    <property type="project" value="TreeGrafter"/>
</dbReference>
<dbReference type="GO" id="GO:0004364">
    <property type="term" value="F:glutathione transferase activity"/>
    <property type="evidence" value="ECO:0007669"/>
    <property type="project" value="UniProtKB-EC"/>
</dbReference>
<evidence type="ECO:0000313" key="6">
    <source>
        <dbReference type="EMBL" id="EIW80638.1"/>
    </source>
</evidence>
<reference evidence="7" key="1">
    <citation type="journal article" date="2012" name="Science">
        <title>The Paleozoic origin of enzymatic lignin decomposition reconstructed from 31 fungal genomes.</title>
        <authorList>
            <person name="Floudas D."/>
            <person name="Binder M."/>
            <person name="Riley R."/>
            <person name="Barry K."/>
            <person name="Blanchette R.A."/>
            <person name="Henrissat B."/>
            <person name="Martinez A.T."/>
            <person name="Otillar R."/>
            <person name="Spatafora J.W."/>
            <person name="Yadav J.S."/>
            <person name="Aerts A."/>
            <person name="Benoit I."/>
            <person name="Boyd A."/>
            <person name="Carlson A."/>
            <person name="Copeland A."/>
            <person name="Coutinho P.M."/>
            <person name="de Vries R.P."/>
            <person name="Ferreira P."/>
            <person name="Findley K."/>
            <person name="Foster B."/>
            <person name="Gaskell J."/>
            <person name="Glotzer D."/>
            <person name="Gorecki P."/>
            <person name="Heitman J."/>
            <person name="Hesse C."/>
            <person name="Hori C."/>
            <person name="Igarashi K."/>
            <person name="Jurgens J.A."/>
            <person name="Kallen N."/>
            <person name="Kersten P."/>
            <person name="Kohler A."/>
            <person name="Kuees U."/>
            <person name="Kumar T.K.A."/>
            <person name="Kuo A."/>
            <person name="LaButti K."/>
            <person name="Larrondo L.F."/>
            <person name="Lindquist E."/>
            <person name="Ling A."/>
            <person name="Lombard V."/>
            <person name="Lucas S."/>
            <person name="Lundell T."/>
            <person name="Martin R."/>
            <person name="McLaughlin D.J."/>
            <person name="Morgenstern I."/>
            <person name="Morin E."/>
            <person name="Murat C."/>
            <person name="Nagy L.G."/>
            <person name="Nolan M."/>
            <person name="Ohm R.A."/>
            <person name="Patyshakuliyeva A."/>
            <person name="Rokas A."/>
            <person name="Ruiz-Duenas F.J."/>
            <person name="Sabat G."/>
            <person name="Salamov A."/>
            <person name="Samejima M."/>
            <person name="Schmutz J."/>
            <person name="Slot J.C."/>
            <person name="St John F."/>
            <person name="Stenlid J."/>
            <person name="Sun H."/>
            <person name="Sun S."/>
            <person name="Syed K."/>
            <person name="Tsang A."/>
            <person name="Wiebenga A."/>
            <person name="Young D."/>
            <person name="Pisabarro A."/>
            <person name="Eastwood D.C."/>
            <person name="Martin F."/>
            <person name="Cullen D."/>
            <person name="Grigoriev I.V."/>
            <person name="Hibbett D.S."/>
        </authorList>
    </citation>
    <scope>NUCLEOTIDE SEQUENCE [LARGE SCALE GENOMIC DNA]</scope>
    <source>
        <strain evidence="7">RWD-64-598 SS2</strain>
    </source>
</reference>
<dbReference type="InterPro" id="IPR036282">
    <property type="entry name" value="Glutathione-S-Trfase_C_sf"/>
</dbReference>
<dbReference type="SFLD" id="SFLDG00358">
    <property type="entry name" value="Main_(cytGST)"/>
    <property type="match status" value="1"/>
</dbReference>
<dbReference type="EMBL" id="JH711579">
    <property type="protein sequence ID" value="EIW80638.1"/>
    <property type="molecule type" value="Genomic_DNA"/>
</dbReference>
<dbReference type="GeneID" id="19207824"/>
<dbReference type="GO" id="GO:0005737">
    <property type="term" value="C:cytoplasm"/>
    <property type="evidence" value="ECO:0007669"/>
    <property type="project" value="TreeGrafter"/>
</dbReference>
<dbReference type="PANTHER" id="PTHR43900:SF3">
    <property type="entry name" value="GLUTATHIONE S-TRANSFERASE RHO"/>
    <property type="match status" value="1"/>
</dbReference>
<dbReference type="SUPFAM" id="SSF47616">
    <property type="entry name" value="GST C-terminal domain-like"/>
    <property type="match status" value="1"/>
</dbReference>
<dbReference type="Pfam" id="PF13409">
    <property type="entry name" value="GST_N_2"/>
    <property type="match status" value="1"/>
</dbReference>